<dbReference type="SUPFAM" id="SSF55486">
    <property type="entry name" value="Metalloproteases ('zincins'), catalytic domain"/>
    <property type="match status" value="1"/>
</dbReference>
<protein>
    <recommendedName>
        <fullName evidence="4">FTP domain-containing protein</fullName>
    </recommendedName>
</protein>
<evidence type="ECO:0000313" key="3">
    <source>
        <dbReference type="Proteomes" id="UP001515660"/>
    </source>
</evidence>
<feature type="compositionally biased region" description="Basic and acidic residues" evidence="1">
    <location>
        <begin position="931"/>
        <end position="940"/>
    </location>
</feature>
<feature type="region of interest" description="Disordered" evidence="1">
    <location>
        <begin position="868"/>
        <end position="905"/>
    </location>
</feature>
<gene>
    <name evidence="2" type="ORF">G8O29_04430</name>
</gene>
<evidence type="ECO:0008006" key="4">
    <source>
        <dbReference type="Google" id="ProtNLM"/>
    </source>
</evidence>
<proteinExistence type="predicted"/>
<accession>A0ABX0G511</accession>
<feature type="compositionally biased region" description="Acidic residues" evidence="1">
    <location>
        <begin position="874"/>
        <end position="885"/>
    </location>
</feature>
<feature type="compositionally biased region" description="Basic and acidic residues" evidence="1">
    <location>
        <begin position="886"/>
        <end position="905"/>
    </location>
</feature>
<dbReference type="RefSeq" id="WP_166402003.1">
    <property type="nucleotide sequence ID" value="NZ_JAANHS010000002.1"/>
</dbReference>
<keyword evidence="3" id="KW-1185">Reference proteome</keyword>
<organism evidence="2 3">
    <name type="scientific">Rhodobacter calidifons</name>
    <dbReference type="NCBI Taxonomy" id="2715277"/>
    <lineage>
        <taxon>Bacteria</taxon>
        <taxon>Pseudomonadati</taxon>
        <taxon>Pseudomonadota</taxon>
        <taxon>Alphaproteobacteria</taxon>
        <taxon>Rhodobacterales</taxon>
        <taxon>Rhodobacter group</taxon>
        <taxon>Rhodobacter</taxon>
    </lineage>
</organism>
<feature type="region of interest" description="Disordered" evidence="1">
    <location>
        <begin position="920"/>
        <end position="940"/>
    </location>
</feature>
<evidence type="ECO:0000256" key="1">
    <source>
        <dbReference type="SAM" id="MobiDB-lite"/>
    </source>
</evidence>
<evidence type="ECO:0000313" key="2">
    <source>
        <dbReference type="EMBL" id="NHB75990.1"/>
    </source>
</evidence>
<dbReference type="Proteomes" id="UP001515660">
    <property type="component" value="Unassembled WGS sequence"/>
</dbReference>
<dbReference type="EMBL" id="JAANHS010000002">
    <property type="protein sequence ID" value="NHB75990.1"/>
    <property type="molecule type" value="Genomic_DNA"/>
</dbReference>
<name>A0ABX0G511_9RHOB</name>
<sequence length="940" mass="102978">MAETVVRNEYGEVVFVQGPEASTLESATTLSTPQLAAEHYMKSLQGTLGLAGTRLAGEPVPEGAGDSPVAEFQSEKDIAGTKVVVYRQTVLGLDVFGARLGMQMNGDSLALESVQSSMHAEIRVENPSALAEGGPRKVSRAALIKMLGFELPDMDNARIERQVVLRYEPDEREEAHDHEGCIGGPGVELPHLPAPRLKGLAKGKHYICDEVLFQAAMAKGQPQVNWRALVEPKSGDVLYLRALVACATGLVFDRDPQTQTGAAVTAASPNAVLNPFRSSRTLAGLTPAAPQPLAGTYVRIAELQAPVQASPTVPNNSGAFNFDAQTEEFTATNCYYHNDRLFRTMEDFGFNVATYFDGTTFPVPCDFRALGDGVNAMAPGNAMGNGLREFLYGKMIAGRTIGIATDNRVAWHEFGHALLWDHVNSPNFGFAHSAGDTLAAVLNDPGSQAADRFMTFPWTGAGLNIDRRHDRAIADGWAWFGPRWNTQYGGEQVLSTTLFRFYRAIGGDSPHLPTQRRAAEVTAFLIFKAIGLMTATTPIPEVFVGNLQTADRTTSAFKGIPGGALHKVIRWAFEKQGLFQPGAAPGQPQTVNREGNPPDVDVYIDDGRGGEYTYLANHWSCQDMWCRRRPDGGLTHQNPLVGFRSYMYVRVKNRGLQPAQNVRVDAYHALPGSGLAFPDDWAPMDTPTLSAPGPLAPGASVILGPFRFVPTVVGHECLMAIAHATGDPGNDTTIQGTIPEHRFVPFDNNIGQRNVSPVRPTLFDIIRLFRRHVIWIRNPFKKPVAVRVEVTLPKFLQKLGWRLAIRSAGGAKFELGPRETRKVMLVLTPGKDFDADQLRQSIDRKDDEIQIRTLLDGELSGGMTYKLDFRMDKDDDPGEPDDEDPPKDGPKDWPPKFPDRPVRTRKPTIEEILRILRGEAAEGGSRGIRTMRLEIDFDDG</sequence>
<comment type="caution">
    <text evidence="2">The sequence shown here is derived from an EMBL/GenBank/DDBJ whole genome shotgun (WGS) entry which is preliminary data.</text>
</comment>
<reference evidence="2 3" key="1">
    <citation type="journal article" date="2022" name="Microorganisms">
        <title>Genome Sequence and Characterization of a Xanthorhodopsin-Containing, Aerobic Anoxygenic Phototrophic Rhodobacter Species, Isolated from Mesophilic Conditions at Yellowstone National Park.</title>
        <authorList>
            <person name="Kyndt J.A."/>
            <person name="Robertson S."/>
            <person name="Shoffstall I.B."/>
            <person name="Ramaley R.F."/>
            <person name="Meyer T.E."/>
        </authorList>
    </citation>
    <scope>NUCLEOTIDE SEQUENCE [LARGE SCALE GENOMIC DNA]</scope>
    <source>
        <strain evidence="2 3">M37P</strain>
    </source>
</reference>